<evidence type="ECO:0000256" key="3">
    <source>
        <dbReference type="ARBA" id="ARBA00022795"/>
    </source>
</evidence>
<dbReference type="RefSeq" id="WP_248951479.1">
    <property type="nucleotide sequence ID" value="NZ_JAKILB010000015.1"/>
</dbReference>
<gene>
    <name evidence="4" type="ORF">L2740_18180</name>
</gene>
<keyword evidence="4" id="KW-0282">Flagellum</keyword>
<dbReference type="SUPFAM" id="SSF140566">
    <property type="entry name" value="FlgN-like"/>
    <property type="match status" value="1"/>
</dbReference>
<dbReference type="EMBL" id="JAKILB010000015">
    <property type="protein sequence ID" value="MCL1140465.1"/>
    <property type="molecule type" value="Genomic_DNA"/>
</dbReference>
<comment type="similarity">
    <text evidence="2">Belongs to the FlgN family.</text>
</comment>
<accession>A0A9X2CJ65</accession>
<proteinExistence type="inferred from homology"/>
<dbReference type="Proteomes" id="UP001139293">
    <property type="component" value="Unassembled WGS sequence"/>
</dbReference>
<dbReference type="InterPro" id="IPR007809">
    <property type="entry name" value="FlgN-like"/>
</dbReference>
<sequence length="152" mass="17171">MDNPVPTKRELVQAIVRGIKQDTESYKQLKKLLHRQRELMQCRDNRGLNIHNKLQTELCDDLMLKANQRRQMLESLGFAGNASGMQSLISKMPPASSAQVANLWQNLLQTVKESQQVNEANGKLLVAQQEVISQLLHPNGDNGHDYGNVHSF</sequence>
<name>A0A9X2CJ65_9GAMM</name>
<comment type="caution">
    <text evidence="4">The sequence shown here is derived from an EMBL/GenBank/DDBJ whole genome shotgun (WGS) entry which is preliminary data.</text>
</comment>
<keyword evidence="4" id="KW-0966">Cell projection</keyword>
<dbReference type="AlphaFoldDB" id="A0A9X2CJ65"/>
<evidence type="ECO:0000256" key="2">
    <source>
        <dbReference type="ARBA" id="ARBA00007703"/>
    </source>
</evidence>
<keyword evidence="5" id="KW-1185">Reference proteome</keyword>
<evidence type="ECO:0000256" key="1">
    <source>
        <dbReference type="ARBA" id="ARBA00002397"/>
    </source>
</evidence>
<protein>
    <submittedName>
        <fullName evidence="4">Flagellar protein FlgN</fullName>
    </submittedName>
</protein>
<keyword evidence="4" id="KW-0969">Cilium</keyword>
<dbReference type="InterPro" id="IPR036679">
    <property type="entry name" value="FlgN-like_sf"/>
</dbReference>
<dbReference type="GO" id="GO:0044780">
    <property type="term" value="P:bacterial-type flagellum assembly"/>
    <property type="evidence" value="ECO:0007669"/>
    <property type="project" value="InterPro"/>
</dbReference>
<comment type="function">
    <text evidence="1">Required for the efficient initiation of filament assembly.</text>
</comment>
<dbReference type="Gene3D" id="1.20.58.300">
    <property type="entry name" value="FlgN-like"/>
    <property type="match status" value="1"/>
</dbReference>
<reference evidence="4" key="1">
    <citation type="submission" date="2022-01" db="EMBL/GenBank/DDBJ databases">
        <title>Whole genome-based taxonomy of the Shewanellaceae.</title>
        <authorList>
            <person name="Martin-Rodriguez A.J."/>
        </authorList>
    </citation>
    <scope>NUCLEOTIDE SEQUENCE</scope>
    <source>
        <strain evidence="4">KCTC 23973</strain>
    </source>
</reference>
<keyword evidence="3" id="KW-1005">Bacterial flagellum biogenesis</keyword>
<evidence type="ECO:0000313" key="4">
    <source>
        <dbReference type="EMBL" id="MCL1140465.1"/>
    </source>
</evidence>
<evidence type="ECO:0000313" key="5">
    <source>
        <dbReference type="Proteomes" id="UP001139293"/>
    </source>
</evidence>
<dbReference type="Pfam" id="PF05130">
    <property type="entry name" value="FlgN"/>
    <property type="match status" value="1"/>
</dbReference>
<organism evidence="4 5">
    <name type="scientific">Shewanella pneumatophori</name>
    <dbReference type="NCBI Taxonomy" id="314092"/>
    <lineage>
        <taxon>Bacteria</taxon>
        <taxon>Pseudomonadati</taxon>
        <taxon>Pseudomonadota</taxon>
        <taxon>Gammaproteobacteria</taxon>
        <taxon>Alteromonadales</taxon>
        <taxon>Shewanellaceae</taxon>
        <taxon>Shewanella</taxon>
    </lineage>
</organism>